<evidence type="ECO:0000256" key="1">
    <source>
        <dbReference type="ARBA" id="ARBA00005595"/>
    </source>
</evidence>
<dbReference type="GO" id="GO:0005684">
    <property type="term" value="C:U2-type spliceosomal complex"/>
    <property type="evidence" value="ECO:0007669"/>
    <property type="project" value="TreeGrafter"/>
</dbReference>
<dbReference type="GO" id="GO:0071014">
    <property type="term" value="C:post-mRNA release spliceosomal complex"/>
    <property type="evidence" value="ECO:0007669"/>
    <property type="project" value="TreeGrafter"/>
</dbReference>
<dbReference type="EMBL" id="BDRX01000013">
    <property type="protein sequence ID" value="GBF89821.1"/>
    <property type="molecule type" value="Genomic_DNA"/>
</dbReference>
<dbReference type="GO" id="GO:0000398">
    <property type="term" value="P:mRNA splicing, via spliceosome"/>
    <property type="evidence" value="ECO:0007669"/>
    <property type="project" value="InterPro"/>
</dbReference>
<evidence type="ECO:0000313" key="3">
    <source>
        <dbReference type="EMBL" id="GBF89821.1"/>
    </source>
</evidence>
<feature type="compositionally biased region" description="Gly residues" evidence="2">
    <location>
        <begin position="262"/>
        <end position="296"/>
    </location>
</feature>
<accession>A0A2V0NQC4</accession>
<gene>
    <name evidence="3" type="ORF">Rsub_02525</name>
</gene>
<comment type="similarity">
    <text evidence="1">Belongs to the CWC16 family.</text>
</comment>
<organism evidence="3 4">
    <name type="scientific">Raphidocelis subcapitata</name>
    <dbReference type="NCBI Taxonomy" id="307507"/>
    <lineage>
        <taxon>Eukaryota</taxon>
        <taxon>Viridiplantae</taxon>
        <taxon>Chlorophyta</taxon>
        <taxon>core chlorophytes</taxon>
        <taxon>Chlorophyceae</taxon>
        <taxon>CS clade</taxon>
        <taxon>Sphaeropleales</taxon>
        <taxon>Selenastraceae</taxon>
        <taxon>Raphidocelis</taxon>
    </lineage>
</organism>
<dbReference type="OrthoDB" id="360327at2759"/>
<comment type="caution">
    <text evidence="3">The sequence shown here is derived from an EMBL/GenBank/DDBJ whole genome shotgun (WGS) entry which is preliminary data.</text>
</comment>
<dbReference type="InterPro" id="IPR007590">
    <property type="entry name" value="Saf4/Yju2"/>
</dbReference>
<dbReference type="Proteomes" id="UP000247498">
    <property type="component" value="Unassembled WGS sequence"/>
</dbReference>
<dbReference type="PANTHER" id="PTHR12111">
    <property type="entry name" value="SPLICING FACTOR YJU2"/>
    <property type="match status" value="1"/>
</dbReference>
<protein>
    <recommendedName>
        <fullName evidence="5">Coiled-coil domain-containing protein</fullName>
    </recommendedName>
</protein>
<dbReference type="FunCoup" id="A0A2V0NQC4">
    <property type="interactions" value="1930"/>
</dbReference>
<reference evidence="3 4" key="1">
    <citation type="journal article" date="2018" name="Sci. Rep.">
        <title>Raphidocelis subcapitata (=Pseudokirchneriella subcapitata) provides an insight into genome evolution and environmental adaptations in the Sphaeropleales.</title>
        <authorList>
            <person name="Suzuki S."/>
            <person name="Yamaguchi H."/>
            <person name="Nakajima N."/>
            <person name="Kawachi M."/>
        </authorList>
    </citation>
    <scope>NUCLEOTIDE SEQUENCE [LARGE SCALE GENOMIC DNA]</scope>
    <source>
        <strain evidence="3 4">NIES-35</strain>
    </source>
</reference>
<name>A0A2V0NQC4_9CHLO</name>
<sequence>MSSLAAARADNFRYPPDFDPKKHGTLNKYNGQHALRDRARKIHEGILIIRFEVPFNIWCGKCGEHIAKGVRFNAEKKAVGAYHSTKIWSFSMRHHCGCVIRIETDPKNAEYVVKDGARRKEESYDPADAGLPQLPDEAERAALASDPLASLERSTAHAREAAGGRAALAALAAEREEKRDGYSLNKRLRAALRASKQEDARLDTRRKELGLADSITLLPESEADAREASLALFAADDRPKFDAAWAGKRRRIMGESIMPTPGGSGGGSSRGGGGGGSSGSGAVGGSSRGGGGGSGSGSRAVAGSSRGGGSGSRAVGASGGGKGAPKLSAAAQAFAARLLRKPGTQLKGL</sequence>
<evidence type="ECO:0000256" key="2">
    <source>
        <dbReference type="SAM" id="MobiDB-lite"/>
    </source>
</evidence>
<dbReference type="PANTHER" id="PTHR12111:SF2">
    <property type="entry name" value="SPLICING FACTOR YJU2B-RELATED"/>
    <property type="match status" value="1"/>
</dbReference>
<evidence type="ECO:0008006" key="5">
    <source>
        <dbReference type="Google" id="ProtNLM"/>
    </source>
</evidence>
<feature type="region of interest" description="Disordered" evidence="2">
    <location>
        <begin position="252"/>
        <end position="327"/>
    </location>
</feature>
<evidence type="ECO:0000313" key="4">
    <source>
        <dbReference type="Proteomes" id="UP000247498"/>
    </source>
</evidence>
<keyword evidence="4" id="KW-1185">Reference proteome</keyword>
<feature type="compositionally biased region" description="Gly residues" evidence="2">
    <location>
        <begin position="305"/>
        <end position="323"/>
    </location>
</feature>
<dbReference type="Pfam" id="PF04502">
    <property type="entry name" value="Saf4_Yju2"/>
    <property type="match status" value="1"/>
</dbReference>
<dbReference type="AlphaFoldDB" id="A0A2V0NQC4"/>
<dbReference type="InParanoid" id="A0A2V0NQC4"/>
<dbReference type="STRING" id="307507.A0A2V0NQC4"/>
<proteinExistence type="inferred from homology"/>